<protein>
    <submittedName>
        <fullName evidence="1">Uncharacterized protein</fullName>
    </submittedName>
</protein>
<proteinExistence type="predicted"/>
<accession>X1DY88</accession>
<feature type="non-terminal residue" evidence="1">
    <location>
        <position position="167"/>
    </location>
</feature>
<organism evidence="1">
    <name type="scientific">marine sediment metagenome</name>
    <dbReference type="NCBI Taxonomy" id="412755"/>
    <lineage>
        <taxon>unclassified sequences</taxon>
        <taxon>metagenomes</taxon>
        <taxon>ecological metagenomes</taxon>
    </lineage>
</organism>
<gene>
    <name evidence="1" type="ORF">S01H4_61711</name>
</gene>
<feature type="non-terminal residue" evidence="1">
    <location>
        <position position="1"/>
    </location>
</feature>
<dbReference type="EMBL" id="BART01036655">
    <property type="protein sequence ID" value="GAH13155.1"/>
    <property type="molecule type" value="Genomic_DNA"/>
</dbReference>
<name>X1DY88_9ZZZZ</name>
<comment type="caution">
    <text evidence="1">The sequence shown here is derived from an EMBL/GenBank/DDBJ whole genome shotgun (WGS) entry which is preliminary data.</text>
</comment>
<dbReference type="AlphaFoldDB" id="X1DY88"/>
<reference evidence="1" key="1">
    <citation type="journal article" date="2014" name="Front. Microbiol.">
        <title>High frequency of phylogenetically diverse reductive dehalogenase-homologous genes in deep subseafloor sedimentary metagenomes.</title>
        <authorList>
            <person name="Kawai M."/>
            <person name="Futagami T."/>
            <person name="Toyoda A."/>
            <person name="Takaki Y."/>
            <person name="Nishi S."/>
            <person name="Hori S."/>
            <person name="Arai W."/>
            <person name="Tsubouchi T."/>
            <person name="Morono Y."/>
            <person name="Uchiyama I."/>
            <person name="Ito T."/>
            <person name="Fujiyama A."/>
            <person name="Inagaki F."/>
            <person name="Takami H."/>
        </authorList>
    </citation>
    <scope>NUCLEOTIDE SEQUENCE</scope>
    <source>
        <strain evidence="1">Expedition CK06-06</strain>
    </source>
</reference>
<evidence type="ECO:0000313" key="1">
    <source>
        <dbReference type="EMBL" id="GAH13155.1"/>
    </source>
</evidence>
<sequence length="167" mass="18812">IIETKRLADIFRAPLRVIEGTITSIASISDLINLSSKVDKQLIEAKTNYQALSIVMMIQNLEEVGEKLYYGLYGPTYISSIENMLDAADETTLPPLGFSKEHYKRVIENYLFGVQGEPVLNIPRHSTDNERKITDYAIGALKVRKSISKTFDDLIIDIKNSELPEGF</sequence>